<protein>
    <submittedName>
        <fullName evidence="2">Uncharacterized protein</fullName>
    </submittedName>
</protein>
<feature type="compositionally biased region" description="Basic and acidic residues" evidence="1">
    <location>
        <begin position="18"/>
        <end position="28"/>
    </location>
</feature>
<reference evidence="2 3" key="1">
    <citation type="submission" date="2018-06" db="EMBL/GenBank/DDBJ databases">
        <title>Complete genome of Desulfovibrio marinus P48SEP.</title>
        <authorList>
            <person name="Crispim J.S."/>
            <person name="Vidigal P.M.P."/>
            <person name="Silva L.C.F."/>
            <person name="Araujo L.C."/>
            <person name="Laguardia C.N."/>
            <person name="Dias R.S."/>
            <person name="Sousa M.P."/>
            <person name="Paula S.O."/>
            <person name="Silva C."/>
        </authorList>
    </citation>
    <scope>NUCLEOTIDE SEQUENCE [LARGE SCALE GENOMIC DNA]</scope>
    <source>
        <strain evidence="2 3">P48SEP</strain>
    </source>
</reference>
<accession>A0A6P1ZCC5</accession>
<feature type="region of interest" description="Disordered" evidence="1">
    <location>
        <begin position="1"/>
        <end position="37"/>
    </location>
</feature>
<dbReference type="OrthoDB" id="5471843at2"/>
<dbReference type="AlphaFoldDB" id="A0A6P1ZCC5"/>
<proteinExistence type="predicted"/>
<organism evidence="2 3">
    <name type="scientific">Oceanidesulfovibrio marinus</name>
    <dbReference type="NCBI Taxonomy" id="370038"/>
    <lineage>
        <taxon>Bacteria</taxon>
        <taxon>Pseudomonadati</taxon>
        <taxon>Thermodesulfobacteriota</taxon>
        <taxon>Desulfovibrionia</taxon>
        <taxon>Desulfovibrionales</taxon>
        <taxon>Desulfovibrionaceae</taxon>
        <taxon>Oceanidesulfovibrio</taxon>
    </lineage>
</organism>
<comment type="caution">
    <text evidence="2">The sequence shown here is derived from an EMBL/GenBank/DDBJ whole genome shotgun (WGS) entry which is preliminary data.</text>
</comment>
<dbReference type="RefSeq" id="WP_144307120.1">
    <property type="nucleotide sequence ID" value="NZ_QMIF01000018.1"/>
</dbReference>
<dbReference type="EMBL" id="QMIF01000018">
    <property type="protein sequence ID" value="TVM31064.1"/>
    <property type="molecule type" value="Genomic_DNA"/>
</dbReference>
<gene>
    <name evidence="2" type="ORF">DQK91_19715</name>
</gene>
<sequence>MRIRSTSGGSGSGASGSGRRDDSGERRQSFRRKQRVGDRVRGTMLGWESPGLAWVEISGVRLLAALESGPEPGAPLTFLVKALEPDIVLQELPAAAGGDSLIAESVAGFWAARAGFEHAVQDAPLPEDLADAPDPRARLHEHLAAHPPALDAWLRAQSAVEALNAMLVPARKIMLLYRPELMPAAWDHELLVNHGRELAWAFTLPHWGRCQVRILHHPPVAGARVFLERPEHVEPLKRVLPKLVETIAAAALPNVQNLDRIDILSVGQLPPGSGQLLAGLFTNPAEGRPTTGFSARV</sequence>
<evidence type="ECO:0000313" key="3">
    <source>
        <dbReference type="Proteomes" id="UP000434052"/>
    </source>
</evidence>
<evidence type="ECO:0000256" key="1">
    <source>
        <dbReference type="SAM" id="MobiDB-lite"/>
    </source>
</evidence>
<name>A0A6P1ZCC5_9BACT</name>
<evidence type="ECO:0000313" key="2">
    <source>
        <dbReference type="EMBL" id="TVM31064.1"/>
    </source>
</evidence>
<dbReference type="Proteomes" id="UP000434052">
    <property type="component" value="Unassembled WGS sequence"/>
</dbReference>